<evidence type="ECO:0000313" key="3">
    <source>
        <dbReference type="Proteomes" id="UP000199392"/>
    </source>
</evidence>
<gene>
    <name evidence="2" type="ORF">SAMN04488050_104266</name>
</gene>
<dbReference type="AlphaFoldDB" id="A0A1I6SCW8"/>
<protein>
    <recommendedName>
        <fullName evidence="4">Transporter</fullName>
    </recommendedName>
</protein>
<dbReference type="Proteomes" id="UP000199392">
    <property type="component" value="Unassembled WGS sequence"/>
</dbReference>
<organism evidence="2 3">
    <name type="scientific">Alloyangia pacifica</name>
    <dbReference type="NCBI Taxonomy" id="311180"/>
    <lineage>
        <taxon>Bacteria</taxon>
        <taxon>Pseudomonadati</taxon>
        <taxon>Pseudomonadota</taxon>
        <taxon>Alphaproteobacteria</taxon>
        <taxon>Rhodobacterales</taxon>
        <taxon>Roseobacteraceae</taxon>
        <taxon>Alloyangia</taxon>
    </lineage>
</organism>
<dbReference type="STRING" id="311180.SAMN04488050_104266"/>
<dbReference type="EMBL" id="FOZW01000004">
    <property type="protein sequence ID" value="SFS74588.1"/>
    <property type="molecule type" value="Genomic_DNA"/>
</dbReference>
<proteinExistence type="predicted"/>
<name>A0A1I6SCW8_9RHOB</name>
<accession>A0A1I6SCW8</accession>
<reference evidence="3" key="1">
    <citation type="submission" date="2016-10" db="EMBL/GenBank/DDBJ databases">
        <authorList>
            <person name="Varghese N."/>
            <person name="Submissions S."/>
        </authorList>
    </citation>
    <scope>NUCLEOTIDE SEQUENCE [LARGE SCALE GENOMIC DNA]</scope>
    <source>
        <strain evidence="3">DSM 26894</strain>
    </source>
</reference>
<dbReference type="RefSeq" id="WP_092423782.1">
    <property type="nucleotide sequence ID" value="NZ_FNCL01000004.1"/>
</dbReference>
<keyword evidence="3" id="KW-1185">Reference proteome</keyword>
<feature type="signal peptide" evidence="1">
    <location>
        <begin position="1"/>
        <end position="23"/>
    </location>
</feature>
<sequence length="266" mass="28424">MTYSPRASVAGIAATFLCSPAFAQAPGDAAELQKQLSNPVASLISVPFQFNFDDNMGPKGKGERWTMNIQPVIPFDLGGGWNLISRTIVPVVSQYNLPSPGEDAWGLGDTTQSFFFSPNPSPGGLIWGVGPAFLFPTASEDDLGLDTFAAGVTGVVLKQNGPWTLGVLANHLWDWDGPVEIDSTFTQPFLAYAYDNGWTATLQAEWTHDWVNDTDSAPIGLLASKLGHIGGTPVSWQGGVRYYADSAPNGPEGWGARFGVTLLFPK</sequence>
<keyword evidence="1" id="KW-0732">Signal</keyword>
<dbReference type="OrthoDB" id="9809066at2"/>
<evidence type="ECO:0000313" key="2">
    <source>
        <dbReference type="EMBL" id="SFS74588.1"/>
    </source>
</evidence>
<feature type="chain" id="PRO_5011459622" description="Transporter" evidence="1">
    <location>
        <begin position="24"/>
        <end position="266"/>
    </location>
</feature>
<evidence type="ECO:0008006" key="4">
    <source>
        <dbReference type="Google" id="ProtNLM"/>
    </source>
</evidence>
<evidence type="ECO:0000256" key="1">
    <source>
        <dbReference type="SAM" id="SignalP"/>
    </source>
</evidence>